<name>A0A844FGR1_9FIRM</name>
<reference evidence="2 3" key="1">
    <citation type="submission" date="2019-08" db="EMBL/GenBank/DDBJ databases">
        <title>In-depth cultivation of the pig gut microbiome towards novel bacterial diversity and tailored functional studies.</title>
        <authorList>
            <person name="Wylensek D."/>
            <person name="Hitch T.C.A."/>
            <person name="Clavel T."/>
        </authorList>
    </citation>
    <scope>NUCLEOTIDE SEQUENCE [LARGE SCALE GENOMIC DNA]</scope>
    <source>
        <strain evidence="2 3">Med78-601-WT-4W-RMD-3</strain>
    </source>
</reference>
<feature type="transmembrane region" description="Helical" evidence="1">
    <location>
        <begin position="26"/>
        <end position="44"/>
    </location>
</feature>
<organism evidence="2 3">
    <name type="scientific">Anaerosalibacter bizertensis</name>
    <dbReference type="NCBI Taxonomy" id="932217"/>
    <lineage>
        <taxon>Bacteria</taxon>
        <taxon>Bacillati</taxon>
        <taxon>Bacillota</taxon>
        <taxon>Tissierellia</taxon>
        <taxon>Tissierellales</taxon>
        <taxon>Sporanaerobacteraceae</taxon>
        <taxon>Anaerosalibacter</taxon>
    </lineage>
</organism>
<keyword evidence="1" id="KW-0812">Transmembrane</keyword>
<accession>A0A844FGR1</accession>
<dbReference type="PANTHER" id="PTHR40076:SF1">
    <property type="entry name" value="MEMBRANE PROTEIN"/>
    <property type="match status" value="1"/>
</dbReference>
<dbReference type="EMBL" id="VULR01000005">
    <property type="protein sequence ID" value="MSS43141.1"/>
    <property type="molecule type" value="Genomic_DNA"/>
</dbReference>
<evidence type="ECO:0000313" key="3">
    <source>
        <dbReference type="Proteomes" id="UP000462760"/>
    </source>
</evidence>
<evidence type="ECO:0000256" key="1">
    <source>
        <dbReference type="SAM" id="Phobius"/>
    </source>
</evidence>
<dbReference type="Pfam" id="PF06161">
    <property type="entry name" value="DUF975"/>
    <property type="match status" value="1"/>
</dbReference>
<dbReference type="InterPro" id="IPR010380">
    <property type="entry name" value="DUF975"/>
</dbReference>
<dbReference type="PANTHER" id="PTHR40076">
    <property type="entry name" value="MEMBRANE PROTEIN-RELATED"/>
    <property type="match status" value="1"/>
</dbReference>
<comment type="caution">
    <text evidence="2">The sequence shown here is derived from an EMBL/GenBank/DDBJ whole genome shotgun (WGS) entry which is preliminary data.</text>
</comment>
<protein>
    <submittedName>
        <fullName evidence="2">DUF975 family protein</fullName>
    </submittedName>
</protein>
<feature type="transmembrane region" description="Helical" evidence="1">
    <location>
        <begin position="211"/>
        <end position="237"/>
    </location>
</feature>
<proteinExistence type="predicted"/>
<dbReference type="AlphaFoldDB" id="A0A844FGR1"/>
<evidence type="ECO:0000313" key="2">
    <source>
        <dbReference type="EMBL" id="MSS43141.1"/>
    </source>
</evidence>
<dbReference type="OrthoDB" id="9789229at2"/>
<sequence length="266" mass="30499">MVIDGGVYMWTRKELKSEAKKFLKRNYWKAFIVCLITALLSGGISNSSTNSSIDNENGEPFFQQEYHNIKISPSMDLISSLDKGLENPFVFKVTSKAFILLIIIGLILRIVVGNVLEVGQKRFFIDGFKGCPEIGKLFTTFKNGEWLPITGKMLLMNIYLLLWTLLLVIPGIIKGYEYRMVPYILSENPYISLSDAIQISKEMTNDEKWEIFILDLSFLGWLFLGSLLFGIGGIFVLPYKEATIAKLYEHYRENIPLEEQFNYILD</sequence>
<keyword evidence="1" id="KW-0472">Membrane</keyword>
<feature type="transmembrane region" description="Helical" evidence="1">
    <location>
        <begin position="154"/>
        <end position="173"/>
    </location>
</feature>
<dbReference type="Proteomes" id="UP000462760">
    <property type="component" value="Unassembled WGS sequence"/>
</dbReference>
<gene>
    <name evidence="2" type="ORF">FYJ27_05260</name>
</gene>
<keyword evidence="1" id="KW-1133">Transmembrane helix</keyword>
<feature type="transmembrane region" description="Helical" evidence="1">
    <location>
        <begin position="97"/>
        <end position="116"/>
    </location>
</feature>